<evidence type="ECO:0000313" key="12">
    <source>
        <dbReference type="Proteomes" id="UP000593626"/>
    </source>
</evidence>
<comment type="cofactor">
    <cofactor evidence="10">
        <name>Mg(2+)</name>
        <dbReference type="ChEBI" id="CHEBI:18420"/>
    </cofactor>
</comment>
<keyword evidence="4 10" id="KW-0460">Magnesium</keyword>
<comment type="subunit">
    <text evidence="10">Homodimer.</text>
</comment>
<reference evidence="11 12" key="1">
    <citation type="submission" date="2019-07" db="EMBL/GenBank/DDBJ databases">
        <title>Genome sequence of 2 isolates from Red Sea Mangroves.</title>
        <authorList>
            <person name="Sefrji F."/>
            <person name="Michoud G."/>
            <person name="Merlino G."/>
            <person name="Daffonchio D."/>
        </authorList>
    </citation>
    <scope>NUCLEOTIDE SEQUENCE [LARGE SCALE GENOMIC DNA]</scope>
    <source>
        <strain evidence="11 12">R1DC41</strain>
    </source>
</reference>
<dbReference type="EMBL" id="CP049742">
    <property type="protein sequence ID" value="QPC45498.1"/>
    <property type="molecule type" value="Genomic_DNA"/>
</dbReference>
<evidence type="ECO:0000256" key="8">
    <source>
        <dbReference type="ARBA" id="ARBA00048318"/>
    </source>
</evidence>
<dbReference type="Pfam" id="PF01884">
    <property type="entry name" value="PcrB"/>
    <property type="match status" value="1"/>
</dbReference>
<dbReference type="HAMAP" id="MF_00112">
    <property type="entry name" value="GGGP_HepGP_synthase"/>
    <property type="match status" value="1"/>
</dbReference>
<evidence type="ECO:0000256" key="1">
    <source>
        <dbReference type="ARBA" id="ARBA00022516"/>
    </source>
</evidence>
<dbReference type="NCBIfam" id="NF003197">
    <property type="entry name" value="PRK04169.1-1"/>
    <property type="match status" value="1"/>
</dbReference>
<feature type="binding site" evidence="10">
    <location>
        <begin position="159"/>
        <end position="164"/>
    </location>
    <ligand>
        <name>sn-glycerol 1-phosphate</name>
        <dbReference type="ChEBI" id="CHEBI:57685"/>
    </ligand>
</feature>
<dbReference type="Proteomes" id="UP000593626">
    <property type="component" value="Chromosome"/>
</dbReference>
<evidence type="ECO:0000256" key="7">
    <source>
        <dbReference type="ARBA" id="ARBA00023264"/>
    </source>
</evidence>
<dbReference type="UniPathway" id="UPA00940"/>
<dbReference type="PANTHER" id="PTHR40029:SF2">
    <property type="entry name" value="HEPTAPRENYLGLYCERYL PHOSPHATE SYNTHASE"/>
    <property type="match status" value="1"/>
</dbReference>
<comment type="similarity">
    <text evidence="10">Belongs to the GGGP/HepGP synthase family. Group I subfamily.</text>
</comment>
<keyword evidence="3 10" id="KW-0479">Metal-binding</keyword>
<evidence type="ECO:0000256" key="2">
    <source>
        <dbReference type="ARBA" id="ARBA00022679"/>
    </source>
</evidence>
<dbReference type="InterPro" id="IPR038597">
    <property type="entry name" value="GGGP/HepGP_synthase_sf"/>
</dbReference>
<dbReference type="NCBIfam" id="NF003199">
    <property type="entry name" value="PRK04169.1-3"/>
    <property type="match status" value="1"/>
</dbReference>
<evidence type="ECO:0000256" key="4">
    <source>
        <dbReference type="ARBA" id="ARBA00022842"/>
    </source>
</evidence>
<keyword evidence="12" id="KW-1185">Reference proteome</keyword>
<feature type="binding site" evidence="10">
    <location>
        <begin position="209"/>
        <end position="210"/>
    </location>
    <ligand>
        <name>sn-glycerol 1-phosphate</name>
        <dbReference type="ChEBI" id="CHEBI:57685"/>
    </ligand>
</feature>
<keyword evidence="7 10" id="KW-1208">Phospholipid metabolism</keyword>
<dbReference type="InterPro" id="IPR008205">
    <property type="entry name" value="GGGP_HepGP_synthase"/>
</dbReference>
<keyword evidence="2 10" id="KW-0808">Transferase</keyword>
<comment type="pathway">
    <text evidence="10">Membrane lipid metabolism; glycerophospholipid metabolism.</text>
</comment>
<evidence type="ECO:0000256" key="3">
    <source>
        <dbReference type="ARBA" id="ARBA00022723"/>
    </source>
</evidence>
<comment type="function">
    <text evidence="10">Prenyltransferase that catalyzes in vivo the transfer of the heptaprenyl moiety of heptaprenyl pyrophosphate (HepPP; 35 carbon atoms) to the C3 hydroxyl of sn-glycerol-1-phosphate (G1P), producing heptaprenylglyceryl phosphate (HepGP). This reaction is an ether-bond-formation step in the biosynthesis of archaea-type G1P-based membrane lipids found in Bacillales.</text>
</comment>
<evidence type="ECO:0000313" key="11">
    <source>
        <dbReference type="EMBL" id="QPC45498.1"/>
    </source>
</evidence>
<feature type="binding site" evidence="10">
    <location>
        <position position="189"/>
    </location>
    <ligand>
        <name>sn-glycerol 1-phosphate</name>
        <dbReference type="ChEBI" id="CHEBI:57685"/>
    </ligand>
</feature>
<protein>
    <recommendedName>
        <fullName evidence="9 10">Heptaprenylglyceryl phosphate synthase</fullName>
        <shortName evidence="10">HepGP synthase</shortName>
        <ecNumber evidence="9 10">2.5.1.n9</ecNumber>
    </recommendedName>
    <alternativeName>
        <fullName evidence="10">Glycerol-1-phosphate heptaprenyltransferase</fullName>
    </alternativeName>
</protein>
<dbReference type="KEGG" id="mcui:G8O30_00155"/>
<dbReference type="SUPFAM" id="SSF51395">
    <property type="entry name" value="FMN-linked oxidoreductases"/>
    <property type="match status" value="1"/>
</dbReference>
<proteinExistence type="inferred from homology"/>
<dbReference type="GO" id="GO:0000287">
    <property type="term" value="F:magnesium ion binding"/>
    <property type="evidence" value="ECO:0007669"/>
    <property type="project" value="UniProtKB-UniRule"/>
</dbReference>
<dbReference type="EC" id="2.5.1.n9" evidence="9 10"/>
<organism evidence="11 12">
    <name type="scientific">Mangrovibacillus cuniculi</name>
    <dbReference type="NCBI Taxonomy" id="2593652"/>
    <lineage>
        <taxon>Bacteria</taxon>
        <taxon>Bacillati</taxon>
        <taxon>Bacillota</taxon>
        <taxon>Bacilli</taxon>
        <taxon>Bacillales</taxon>
        <taxon>Bacillaceae</taxon>
        <taxon>Mangrovibacillus</taxon>
    </lineage>
</organism>
<evidence type="ECO:0000256" key="6">
    <source>
        <dbReference type="ARBA" id="ARBA00023209"/>
    </source>
</evidence>
<name>A0A7S8C8X1_9BACI</name>
<dbReference type="RefSeq" id="WP_239673000.1">
    <property type="nucleotide sequence ID" value="NZ_CP049742.1"/>
</dbReference>
<dbReference type="GO" id="GO:0120536">
    <property type="term" value="F:heptaprenylglyceryl phosphate synthase activity"/>
    <property type="evidence" value="ECO:0007669"/>
    <property type="project" value="UniProtKB-ARBA"/>
</dbReference>
<sequence>MYDIKEWQHVFKVDPNKENSDEFIEAICESGTDAIMVGGTDGVTLDQVLDLLVRIRRYSVPVILEVSNLESITPGYDLYFIPTVLNTTKTDWITGLHHAAVKEYGEIMNWEEILVQGYCILNPECKAAKVTEANTKLDTEDVVAYAQMAEKMFHLPIFYIEYSGTYGDPEVVKQVKTRTDDITVFYGGGVTSTEKATEMAAYADVVVVGNYLYDDLAGALKTVQAVKGK</sequence>
<keyword evidence="5 10" id="KW-0443">Lipid metabolism</keyword>
<dbReference type="NCBIfam" id="TIGR01768">
    <property type="entry name" value="GGGP-family"/>
    <property type="match status" value="1"/>
</dbReference>
<dbReference type="CDD" id="cd02812">
    <property type="entry name" value="PcrB_like"/>
    <property type="match status" value="1"/>
</dbReference>
<evidence type="ECO:0000256" key="10">
    <source>
        <dbReference type="HAMAP-Rule" id="MF_00112"/>
    </source>
</evidence>
<feature type="binding site" evidence="10">
    <location>
        <position position="40"/>
    </location>
    <ligand>
        <name>Mg(2+)</name>
        <dbReference type="ChEBI" id="CHEBI:18420"/>
    </ligand>
</feature>
<dbReference type="GO" id="GO:0046474">
    <property type="term" value="P:glycerophospholipid biosynthetic process"/>
    <property type="evidence" value="ECO:0007669"/>
    <property type="project" value="UniProtKB-UniRule"/>
</dbReference>
<dbReference type="FunFam" id="3.20.20.390:FF:000001">
    <property type="entry name" value="Heptaprenylglyceryl phosphate synthase"/>
    <property type="match status" value="1"/>
</dbReference>
<dbReference type="PANTHER" id="PTHR40029">
    <property type="match status" value="1"/>
</dbReference>
<keyword evidence="6 10" id="KW-0594">Phospholipid biosynthesis</keyword>
<dbReference type="AlphaFoldDB" id="A0A7S8C8X1"/>
<comment type="catalytic activity">
    <reaction evidence="8 10">
        <text>sn-glycerol 1-phosphate + all-trans-heptaprenyl diphosphate = 3-heptaprenyl-sn-glycero-1-phosphate + diphosphate</text>
        <dbReference type="Rhea" id="RHEA:33495"/>
        <dbReference type="ChEBI" id="CHEBI:33019"/>
        <dbReference type="ChEBI" id="CHEBI:57685"/>
        <dbReference type="ChEBI" id="CHEBI:58206"/>
        <dbReference type="ChEBI" id="CHEBI:64781"/>
        <dbReference type="EC" id="2.5.1.n9"/>
    </reaction>
</comment>
<dbReference type="InterPro" id="IPR039074">
    <property type="entry name" value="GGGP/HepGP_synthase_I"/>
</dbReference>
<feature type="binding site" evidence="10">
    <location>
        <position position="12"/>
    </location>
    <ligand>
        <name>sn-glycerol 1-phosphate</name>
        <dbReference type="ChEBI" id="CHEBI:57685"/>
    </ligand>
</feature>
<gene>
    <name evidence="10" type="primary">pcrB</name>
    <name evidence="11" type="ORF">G8O30_00155</name>
</gene>
<dbReference type="Gene3D" id="3.20.20.390">
    <property type="entry name" value="FMN-linked oxidoreductases"/>
    <property type="match status" value="1"/>
</dbReference>
<accession>A0A7S8C8X1</accession>
<feature type="binding site" evidence="10">
    <location>
        <position position="14"/>
    </location>
    <ligand>
        <name>Mg(2+)</name>
        <dbReference type="ChEBI" id="CHEBI:18420"/>
    </ligand>
</feature>
<evidence type="ECO:0000256" key="9">
    <source>
        <dbReference type="ARBA" id="ARBA00066888"/>
    </source>
</evidence>
<evidence type="ECO:0000256" key="5">
    <source>
        <dbReference type="ARBA" id="ARBA00023098"/>
    </source>
</evidence>
<keyword evidence="1 10" id="KW-0444">Lipid biosynthesis</keyword>
<comment type="caution">
    <text evidence="10">Lacks conserved residue(s) required for the propagation of feature annotation.</text>
</comment>